<dbReference type="Proteomes" id="UP000790787">
    <property type="component" value="Chromosome 17"/>
</dbReference>
<evidence type="ECO:0000313" key="1">
    <source>
        <dbReference type="Proteomes" id="UP000790787"/>
    </source>
</evidence>
<reference evidence="2" key="2">
    <citation type="submission" date="2025-08" db="UniProtKB">
        <authorList>
            <consortium name="RefSeq"/>
        </authorList>
    </citation>
    <scope>IDENTIFICATION</scope>
    <source>
        <tissue evidence="2">Leaf</tissue>
    </source>
</reference>
<protein>
    <submittedName>
        <fullName evidence="2">Uncharacterized protein LOC142171747</fullName>
    </submittedName>
</protein>
<gene>
    <name evidence="2" type="primary">LOC142171747</name>
</gene>
<proteinExistence type="predicted"/>
<organism evidence="1 2">
    <name type="scientific">Nicotiana tabacum</name>
    <name type="common">Common tobacco</name>
    <dbReference type="NCBI Taxonomy" id="4097"/>
    <lineage>
        <taxon>Eukaryota</taxon>
        <taxon>Viridiplantae</taxon>
        <taxon>Streptophyta</taxon>
        <taxon>Embryophyta</taxon>
        <taxon>Tracheophyta</taxon>
        <taxon>Spermatophyta</taxon>
        <taxon>Magnoliopsida</taxon>
        <taxon>eudicotyledons</taxon>
        <taxon>Gunneridae</taxon>
        <taxon>Pentapetalae</taxon>
        <taxon>asterids</taxon>
        <taxon>lamiids</taxon>
        <taxon>Solanales</taxon>
        <taxon>Solanaceae</taxon>
        <taxon>Nicotianoideae</taxon>
        <taxon>Nicotianeae</taxon>
        <taxon>Nicotiana</taxon>
    </lineage>
</organism>
<accession>A0AC58T2T6</accession>
<sequence>MKTPIQNLHDLVTHNVAHVGIDKALVEQQQYEEEGEDESTAENFKKVAREAHMSPRASAKVGKKRKKQEQNKKALQPLRIWLFFDANVEWELIMDSAQQIIVKVFHQDIGQHVMMIFVYAKCGDFNAVLHKDENIGGLPMFPPEYEDFSFCINSSGLFDLGYKGSPFTWWNGRPNAKCIFKRLDRILHKLKNVKAALSKWSKVTFGDIFKQLAILEDIVKVKEMLFEEEPTIANRIVLQQAHAELKKKKLQLKRIQNGYGNWIEDQEYGVVQISNIRRGKGAVFELSGDSSSGADRFTGIFYQDYWEIIGFDIYSIILHFYGGVALSKYFTHTNLVMLPKKPMVQIFYDLRPISLSKFINKVISRVLHDRLEKLLPALISPNQSRFMKGRSIFENILLTHERVTDIRLRDKIANVMIKIDMTKAYDRVSLKYLLHVLRKMGFAEQFINMVWNLISNNWYSVLVNGQDLGFFKSTRGVKQGDPLSPVLFILSVEVNVLVNGQDLGFFKSTRGVKQGDPLSPALFILSAEVLPRSLNKLFEDKAFIGFGLPKWSEPLNHLAYVDNTIIFASAQPESLKKVMTVLGSFERISGQLINKSKSSFYMHANVSNALFQAVGNATGFTRGEFSFTYLGCPNFYTRRMKDYYNDLIKKVKGKLHSWKGKLLSFGGKATRITIVLQSMPVNMLSVLDPPNNVIEHLHKIFAISFGAQRRKA</sequence>
<evidence type="ECO:0000313" key="2">
    <source>
        <dbReference type="RefSeq" id="XP_075091545.1"/>
    </source>
</evidence>
<reference evidence="1" key="1">
    <citation type="journal article" date="2014" name="Nat. Commun.">
        <title>The tobacco genome sequence and its comparison with those of tomato and potato.</title>
        <authorList>
            <person name="Sierro N."/>
            <person name="Battey J.N."/>
            <person name="Ouadi S."/>
            <person name="Bakaher N."/>
            <person name="Bovet L."/>
            <person name="Willig A."/>
            <person name="Goepfert S."/>
            <person name="Peitsch M.C."/>
            <person name="Ivanov N.V."/>
        </authorList>
    </citation>
    <scope>NUCLEOTIDE SEQUENCE [LARGE SCALE GENOMIC DNA]</scope>
</reference>
<keyword evidence="1" id="KW-1185">Reference proteome</keyword>
<dbReference type="RefSeq" id="XP_075091545.1">
    <property type="nucleotide sequence ID" value="XM_075235444.1"/>
</dbReference>
<name>A0AC58T2T6_TOBAC</name>